<evidence type="ECO:0000256" key="1">
    <source>
        <dbReference type="SAM" id="MobiDB-lite"/>
    </source>
</evidence>
<dbReference type="OrthoDB" id="6392948at2759"/>
<dbReference type="AlphaFoldDB" id="A0A6A4V0Q7"/>
<evidence type="ECO:0000313" key="3">
    <source>
        <dbReference type="Proteomes" id="UP000440578"/>
    </source>
</evidence>
<evidence type="ECO:0000313" key="2">
    <source>
        <dbReference type="EMBL" id="KAF0286769.1"/>
    </source>
</evidence>
<accession>A0A6A4V0Q7</accession>
<feature type="region of interest" description="Disordered" evidence="1">
    <location>
        <begin position="1"/>
        <end position="70"/>
    </location>
</feature>
<name>A0A6A4V0Q7_AMPAM</name>
<keyword evidence="3" id="KW-1185">Reference proteome</keyword>
<proteinExistence type="predicted"/>
<organism evidence="2 3">
    <name type="scientific">Amphibalanus amphitrite</name>
    <name type="common">Striped barnacle</name>
    <name type="synonym">Balanus amphitrite</name>
    <dbReference type="NCBI Taxonomy" id="1232801"/>
    <lineage>
        <taxon>Eukaryota</taxon>
        <taxon>Metazoa</taxon>
        <taxon>Ecdysozoa</taxon>
        <taxon>Arthropoda</taxon>
        <taxon>Crustacea</taxon>
        <taxon>Multicrustacea</taxon>
        <taxon>Cirripedia</taxon>
        <taxon>Thoracica</taxon>
        <taxon>Thoracicalcarea</taxon>
        <taxon>Balanomorpha</taxon>
        <taxon>Balanoidea</taxon>
        <taxon>Balanidae</taxon>
        <taxon>Amphibalaninae</taxon>
        <taxon>Amphibalanus</taxon>
    </lineage>
</organism>
<feature type="compositionally biased region" description="Basic and acidic residues" evidence="1">
    <location>
        <begin position="182"/>
        <end position="198"/>
    </location>
</feature>
<dbReference type="Proteomes" id="UP000440578">
    <property type="component" value="Unassembled WGS sequence"/>
</dbReference>
<comment type="caution">
    <text evidence="2">The sequence shown here is derived from an EMBL/GenBank/DDBJ whole genome shotgun (WGS) entry which is preliminary data.</text>
</comment>
<dbReference type="EMBL" id="VIIS01002228">
    <property type="protein sequence ID" value="KAF0286769.1"/>
    <property type="molecule type" value="Genomic_DNA"/>
</dbReference>
<feature type="compositionally biased region" description="Basic and acidic residues" evidence="1">
    <location>
        <begin position="33"/>
        <end position="42"/>
    </location>
</feature>
<reference evidence="2 3" key="1">
    <citation type="submission" date="2019-07" db="EMBL/GenBank/DDBJ databases">
        <title>Draft genome assembly of a fouling barnacle, Amphibalanus amphitrite (Darwin, 1854): The first reference genome for Thecostraca.</title>
        <authorList>
            <person name="Kim W."/>
        </authorList>
    </citation>
    <scope>NUCLEOTIDE SEQUENCE [LARGE SCALE GENOMIC DNA]</scope>
    <source>
        <strain evidence="2">SNU_AA5</strain>
        <tissue evidence="2">Soma without cirri and trophi</tissue>
    </source>
</reference>
<feature type="region of interest" description="Disordered" evidence="1">
    <location>
        <begin position="171"/>
        <end position="198"/>
    </location>
</feature>
<gene>
    <name evidence="2" type="ORF">FJT64_014707</name>
</gene>
<sequence length="198" mass="22223">MADRVEPRHEHRHAHGMSADKVRSYIHQLYGGERAERAERQRHSAPTVSDPVRAREAAASASRASRLSEQRPFWHTSLAKARQLSRESAPPAEVLDRAIADKLETLTKAKASDSVQELTVRNVARHDKRVARPVSSRERQQRIASWLQQVERALGERRRLAVASPQAPLCAELPLPLTGAEPRGRTAEGAERRPARRP</sequence>
<protein>
    <submittedName>
        <fullName evidence="2">Uncharacterized protein</fullName>
    </submittedName>
</protein>
<feature type="compositionally biased region" description="Low complexity" evidence="1">
    <location>
        <begin position="57"/>
        <end position="67"/>
    </location>
</feature>